<evidence type="ECO:0000256" key="3">
    <source>
        <dbReference type="ARBA" id="ARBA00022989"/>
    </source>
</evidence>
<reference evidence="6 7" key="1">
    <citation type="submission" date="2014-05" db="EMBL/GenBank/DDBJ databases">
        <title>ATOL: Assembling a taxonomically balanced genome-scale reconstruction of the evolutionary history of the Enterobacteriaceae.</title>
        <authorList>
            <person name="Plunkett G.III."/>
            <person name="Neeno-Eckwall E.C."/>
            <person name="Glasner J.D."/>
            <person name="Perna N.T."/>
        </authorList>
    </citation>
    <scope>NUCLEOTIDE SEQUENCE [LARGE SCALE GENOMIC DNA]</scope>
    <source>
        <strain evidence="6 7">ATCC 33320</strain>
    </source>
</reference>
<comment type="caution">
    <text evidence="6">The sequence shown here is derived from an EMBL/GenBank/DDBJ whole genome shotgun (WGS) entry which is preliminary data.</text>
</comment>
<evidence type="ECO:0000313" key="7">
    <source>
        <dbReference type="Proteomes" id="UP000028653"/>
    </source>
</evidence>
<keyword evidence="1 5" id="KW-1003">Cell membrane</keyword>
<evidence type="ECO:0000256" key="1">
    <source>
        <dbReference type="ARBA" id="ARBA00022475"/>
    </source>
</evidence>
<feature type="transmembrane region" description="Helical" evidence="5">
    <location>
        <begin position="158"/>
        <end position="191"/>
    </location>
</feature>
<comment type="similarity">
    <text evidence="5">Belongs to the UPF0756 family.</text>
</comment>
<protein>
    <recommendedName>
        <fullName evidence="5">UPF0756 membrane protein GBAG_1521</fullName>
    </recommendedName>
</protein>
<keyword evidence="7" id="KW-1185">Reference proteome</keyword>
<accession>A0A085GF40</accession>
<feature type="transmembrane region" description="Helical" evidence="5">
    <location>
        <begin position="96"/>
        <end position="117"/>
    </location>
</feature>
<proteinExistence type="inferred from homology"/>
<dbReference type="GO" id="GO:0005886">
    <property type="term" value="C:plasma membrane"/>
    <property type="evidence" value="ECO:0007669"/>
    <property type="project" value="UniProtKB-SubCell"/>
</dbReference>
<dbReference type="eggNOG" id="COG2707">
    <property type="taxonomic scope" value="Bacteria"/>
</dbReference>
<keyword evidence="3 5" id="KW-1133">Transmembrane helix</keyword>
<dbReference type="AlphaFoldDB" id="A0A085GF40"/>
<sequence length="194" mass="20866">MFNYYHATARKIWLTFKKADDQTFLRVKWVLTIKKPQLYFSQGMKMIFDSTLLILLALAGLGFVSHNTTVAVSILVLIIVRVTPLSQFFPWIEKQGLTVGIIILTIGVMAPIASGTLPASTLLHSFTNWKSVVAIVVGVFVSWLGGRGVTLMSSQPSLVAGLLVGTVLGVALFRGVPVGPLIAAGLVSLIVGKT</sequence>
<organism evidence="6 7">
    <name type="scientific">Buttiauxella agrestis ATCC 33320</name>
    <dbReference type="NCBI Taxonomy" id="1006004"/>
    <lineage>
        <taxon>Bacteria</taxon>
        <taxon>Pseudomonadati</taxon>
        <taxon>Pseudomonadota</taxon>
        <taxon>Gammaproteobacteria</taxon>
        <taxon>Enterobacterales</taxon>
        <taxon>Enterobacteriaceae</taxon>
        <taxon>Buttiauxella</taxon>
    </lineage>
</organism>
<dbReference type="InterPro" id="IPR007382">
    <property type="entry name" value="UPF0756_TM"/>
</dbReference>
<keyword evidence="2 5" id="KW-0812">Transmembrane</keyword>
<dbReference type="Proteomes" id="UP000028653">
    <property type="component" value="Unassembled WGS sequence"/>
</dbReference>
<comment type="subcellular location">
    <subcellularLocation>
        <location evidence="5">Cell membrane</location>
        <topology evidence="5">Multi-pass membrane protein</topology>
    </subcellularLocation>
</comment>
<feature type="transmembrane region" description="Helical" evidence="5">
    <location>
        <begin position="129"/>
        <end position="146"/>
    </location>
</feature>
<evidence type="ECO:0000256" key="5">
    <source>
        <dbReference type="HAMAP-Rule" id="MF_01874"/>
    </source>
</evidence>
<evidence type="ECO:0000313" key="6">
    <source>
        <dbReference type="EMBL" id="KFC82335.1"/>
    </source>
</evidence>
<dbReference type="Pfam" id="PF04284">
    <property type="entry name" value="DUF441"/>
    <property type="match status" value="1"/>
</dbReference>
<dbReference type="PANTHER" id="PTHR38452:SF1">
    <property type="entry name" value="UPF0756 MEMBRANE PROTEIN YEAL"/>
    <property type="match status" value="1"/>
</dbReference>
<feature type="transmembrane region" description="Helical" evidence="5">
    <location>
        <begin position="70"/>
        <end position="89"/>
    </location>
</feature>
<dbReference type="STRING" id="1006004.GBAG_1521"/>
<name>A0A085GF40_9ENTR</name>
<evidence type="ECO:0000256" key="2">
    <source>
        <dbReference type="ARBA" id="ARBA00022692"/>
    </source>
</evidence>
<dbReference type="EMBL" id="JMPI01000023">
    <property type="protein sequence ID" value="KFC82335.1"/>
    <property type="molecule type" value="Genomic_DNA"/>
</dbReference>
<gene>
    <name evidence="6" type="ORF">GBAG_1521</name>
</gene>
<evidence type="ECO:0000256" key="4">
    <source>
        <dbReference type="ARBA" id="ARBA00023136"/>
    </source>
</evidence>
<keyword evidence="4 5" id="KW-0472">Membrane</keyword>
<dbReference type="PANTHER" id="PTHR38452">
    <property type="entry name" value="UPF0756 MEMBRANE PROTEIN YEAL"/>
    <property type="match status" value="1"/>
</dbReference>
<dbReference type="HAMAP" id="MF_01874">
    <property type="entry name" value="UPF0756"/>
    <property type="match status" value="1"/>
</dbReference>